<comment type="pathway">
    <text evidence="4 7">Amino-acid biosynthesis; L-proline biosynthesis; L-proline from L-glutamate 5-semialdehyde: step 1/1.</text>
</comment>
<dbReference type="Gene3D" id="3.40.50.720">
    <property type="entry name" value="NAD(P)-binding Rossmann-like Domain"/>
    <property type="match status" value="1"/>
</dbReference>
<evidence type="ECO:0000313" key="10">
    <source>
        <dbReference type="EMBL" id="CDR33630.1"/>
    </source>
</evidence>
<dbReference type="OrthoDB" id="9805754at2"/>
<dbReference type="Pfam" id="PF03807">
    <property type="entry name" value="F420_oxidored"/>
    <property type="match status" value="1"/>
</dbReference>
<comment type="caution">
    <text evidence="10">The sequence shown here is derived from an EMBL/GenBank/DDBJ whole genome shotgun (WGS) entry which is preliminary data.</text>
</comment>
<evidence type="ECO:0000256" key="5">
    <source>
        <dbReference type="NCBIfam" id="TIGR00112"/>
    </source>
</evidence>
<dbReference type="Pfam" id="PF14748">
    <property type="entry name" value="P5CR_dimer"/>
    <property type="match status" value="1"/>
</dbReference>
<dbReference type="EMBL" id="CCEJ010000003">
    <property type="protein sequence ID" value="CDR33630.1"/>
    <property type="molecule type" value="Genomic_DNA"/>
</dbReference>
<dbReference type="InterPro" id="IPR028939">
    <property type="entry name" value="P5C_Rdtase_cat_N"/>
</dbReference>
<keyword evidence="2 4" id="KW-0521">NADP</keyword>
<comment type="function">
    <text evidence="4">Catalyzes the reduction of 1-pyrroline-5-carboxylate (PCA) to L-proline.</text>
</comment>
<dbReference type="SUPFAM" id="SSF51735">
    <property type="entry name" value="NAD(P)-binding Rossmann-fold domains"/>
    <property type="match status" value="1"/>
</dbReference>
<keyword evidence="4 7" id="KW-0028">Amino-acid biosynthesis</keyword>
<proteinExistence type="inferred from homology"/>
<dbReference type="Proteomes" id="UP000031552">
    <property type="component" value="Unassembled WGS sequence"/>
</dbReference>
<dbReference type="RefSeq" id="WP_041017082.1">
    <property type="nucleotide sequence ID" value="NZ_CCEJ010000003.1"/>
</dbReference>
<evidence type="ECO:0000256" key="4">
    <source>
        <dbReference type="HAMAP-Rule" id="MF_01925"/>
    </source>
</evidence>
<sequence>MLSGNNIAIIGTGTMGRGLAERLSQSYNLFLYDHHYDKALSLEQKGFGKACPDLKTAIDNADIVILAIKPQSLKEAAPLIGSLLTEQTLISLLAGTTINTLKTYFPNTRIIRMMPNLAITKGEGLVGLTPDSKLSENEIMQLLSLSDPLGKVFWLSEEKINAFTALGGSGPAFVLVMIESMVEAGIAMGFNAKDSEQIVKQMVKGSLCLLENSDKHPGEIKWQISSPAGTTIAGLLALEDLNVRSGIINVFLACFERTNELSSD</sequence>
<dbReference type="NCBIfam" id="TIGR00112">
    <property type="entry name" value="proC"/>
    <property type="match status" value="1"/>
</dbReference>
<evidence type="ECO:0000256" key="7">
    <source>
        <dbReference type="RuleBase" id="RU003903"/>
    </source>
</evidence>
<evidence type="ECO:0000256" key="6">
    <source>
        <dbReference type="PIRSR" id="PIRSR000193-1"/>
    </source>
</evidence>
<keyword evidence="3 4" id="KW-0560">Oxidoreductase</keyword>
<dbReference type="InterPro" id="IPR053790">
    <property type="entry name" value="P5CR-like_CS"/>
</dbReference>
<keyword evidence="11" id="KW-1185">Reference proteome</keyword>
<evidence type="ECO:0000256" key="3">
    <source>
        <dbReference type="ARBA" id="ARBA00023002"/>
    </source>
</evidence>
<comment type="catalytic activity">
    <reaction evidence="4 7">
        <text>L-proline + NADP(+) = (S)-1-pyrroline-5-carboxylate + NADPH + 2 H(+)</text>
        <dbReference type="Rhea" id="RHEA:14109"/>
        <dbReference type="ChEBI" id="CHEBI:15378"/>
        <dbReference type="ChEBI" id="CHEBI:17388"/>
        <dbReference type="ChEBI" id="CHEBI:57783"/>
        <dbReference type="ChEBI" id="CHEBI:58349"/>
        <dbReference type="ChEBI" id="CHEBI:60039"/>
        <dbReference type="EC" id="1.5.1.2"/>
    </reaction>
</comment>
<dbReference type="SUPFAM" id="SSF48179">
    <property type="entry name" value="6-phosphogluconate dehydrogenase C-terminal domain-like"/>
    <property type="match status" value="1"/>
</dbReference>
<dbReference type="PIRSF" id="PIRSF000193">
    <property type="entry name" value="Pyrrol-5-carb_rd"/>
    <property type="match status" value="1"/>
</dbReference>
<dbReference type="GO" id="GO:0055129">
    <property type="term" value="P:L-proline biosynthetic process"/>
    <property type="evidence" value="ECO:0007669"/>
    <property type="project" value="UniProtKB-UniRule"/>
</dbReference>
<dbReference type="GO" id="GO:0004735">
    <property type="term" value="F:pyrroline-5-carboxylate reductase activity"/>
    <property type="evidence" value="ECO:0007669"/>
    <property type="project" value="UniProtKB-UniRule"/>
</dbReference>
<evidence type="ECO:0000256" key="1">
    <source>
        <dbReference type="ARBA" id="ARBA00005525"/>
    </source>
</evidence>
<comment type="subcellular location">
    <subcellularLocation>
        <location evidence="4">Cytoplasm</location>
    </subcellularLocation>
</comment>
<accession>A0A090D148</accession>
<comment type="catalytic activity">
    <reaction evidence="4">
        <text>L-proline + NAD(+) = (S)-1-pyrroline-5-carboxylate + NADH + 2 H(+)</text>
        <dbReference type="Rhea" id="RHEA:14105"/>
        <dbReference type="ChEBI" id="CHEBI:15378"/>
        <dbReference type="ChEBI" id="CHEBI:17388"/>
        <dbReference type="ChEBI" id="CHEBI:57540"/>
        <dbReference type="ChEBI" id="CHEBI:57945"/>
        <dbReference type="ChEBI" id="CHEBI:60039"/>
        <dbReference type="EC" id="1.5.1.2"/>
    </reaction>
</comment>
<evidence type="ECO:0000313" key="11">
    <source>
        <dbReference type="Proteomes" id="UP000031552"/>
    </source>
</evidence>
<feature type="domain" description="Pyrroline-5-carboxylate reductase dimerisation" evidence="9">
    <location>
        <begin position="157"/>
        <end position="261"/>
    </location>
</feature>
<dbReference type="PANTHER" id="PTHR11645">
    <property type="entry name" value="PYRROLINE-5-CARBOXYLATE REDUCTASE"/>
    <property type="match status" value="1"/>
</dbReference>
<keyword evidence="4" id="KW-0963">Cytoplasm</keyword>
<dbReference type="InterPro" id="IPR029036">
    <property type="entry name" value="P5CR_dimer"/>
</dbReference>
<dbReference type="PROSITE" id="PS00521">
    <property type="entry name" value="P5CR"/>
    <property type="match status" value="1"/>
</dbReference>
<evidence type="ECO:0000259" key="8">
    <source>
        <dbReference type="Pfam" id="PF03807"/>
    </source>
</evidence>
<organism evidence="10 11">
    <name type="scientific">Candidatus Criblamydia sequanensis CRIB-18</name>
    <dbReference type="NCBI Taxonomy" id="1437425"/>
    <lineage>
        <taxon>Bacteria</taxon>
        <taxon>Pseudomonadati</taxon>
        <taxon>Chlamydiota</taxon>
        <taxon>Chlamydiia</taxon>
        <taxon>Parachlamydiales</taxon>
        <taxon>Candidatus Criblamydiaceae</taxon>
        <taxon>Candidatus Criblamydia</taxon>
    </lineage>
</organism>
<gene>
    <name evidence="4 10" type="primary">proC</name>
    <name evidence="10" type="ORF">CSEC_0801</name>
</gene>
<reference evidence="10" key="1">
    <citation type="submission" date="2013-12" db="EMBL/GenBank/DDBJ databases">
        <authorList>
            <person name="Linke B."/>
        </authorList>
    </citation>
    <scope>NUCLEOTIDE SEQUENCE [LARGE SCALE GENOMIC DNA]</scope>
    <source>
        <strain evidence="10">CRIB-18</strain>
    </source>
</reference>
<evidence type="ECO:0000256" key="2">
    <source>
        <dbReference type="ARBA" id="ARBA00022857"/>
    </source>
</evidence>
<comment type="similarity">
    <text evidence="1 4 7">Belongs to the pyrroline-5-carboxylate reductase family.</text>
</comment>
<dbReference type="GO" id="GO:0005737">
    <property type="term" value="C:cytoplasm"/>
    <property type="evidence" value="ECO:0007669"/>
    <property type="project" value="UniProtKB-SubCell"/>
</dbReference>
<dbReference type="EC" id="1.5.1.2" evidence="4 5"/>
<feature type="binding site" evidence="6">
    <location>
        <begin position="10"/>
        <end position="15"/>
    </location>
    <ligand>
        <name>NADP(+)</name>
        <dbReference type="ChEBI" id="CHEBI:58349"/>
    </ligand>
</feature>
<dbReference type="UniPathway" id="UPA00098">
    <property type="reaction ID" value="UER00361"/>
</dbReference>
<keyword evidence="4 7" id="KW-0641">Proline biosynthesis</keyword>
<feature type="domain" description="Pyrroline-5-carboxylate reductase catalytic N-terminal" evidence="8">
    <location>
        <begin position="7"/>
        <end position="95"/>
    </location>
</feature>
<dbReference type="STRING" id="1437425.CSEC_0801"/>
<dbReference type="AlphaFoldDB" id="A0A090D148"/>
<dbReference type="InterPro" id="IPR000304">
    <property type="entry name" value="Pyrroline-COOH_reductase"/>
</dbReference>
<reference evidence="10" key="2">
    <citation type="submission" date="2014-09" db="EMBL/GenBank/DDBJ databases">
        <title>Criblamydia sequanensis harbors a mega-plasmid encoding arsenite resistance.</title>
        <authorList>
            <person name="Bertelli C."/>
            <person name="Goesmann A."/>
            <person name="Greub G."/>
        </authorList>
    </citation>
    <scope>NUCLEOTIDE SEQUENCE [LARGE SCALE GENOMIC DNA]</scope>
    <source>
        <strain evidence="10">CRIB-18</strain>
    </source>
</reference>
<dbReference type="InterPro" id="IPR008927">
    <property type="entry name" value="6-PGluconate_DH-like_C_sf"/>
</dbReference>
<name>A0A090D148_9BACT</name>
<feature type="binding site" evidence="6">
    <location>
        <begin position="67"/>
        <end position="70"/>
    </location>
    <ligand>
        <name>NADP(+)</name>
        <dbReference type="ChEBI" id="CHEBI:58349"/>
    </ligand>
</feature>
<dbReference type="HAMAP" id="MF_01925">
    <property type="entry name" value="P5C_reductase"/>
    <property type="match status" value="1"/>
</dbReference>
<dbReference type="InterPro" id="IPR036291">
    <property type="entry name" value="NAD(P)-bd_dom_sf"/>
</dbReference>
<evidence type="ECO:0000259" key="9">
    <source>
        <dbReference type="Pfam" id="PF14748"/>
    </source>
</evidence>
<dbReference type="PANTHER" id="PTHR11645:SF0">
    <property type="entry name" value="PYRROLINE-5-CARBOXYLATE REDUCTASE 3"/>
    <property type="match status" value="1"/>
</dbReference>
<dbReference type="Gene3D" id="1.10.3730.10">
    <property type="entry name" value="ProC C-terminal domain-like"/>
    <property type="match status" value="1"/>
</dbReference>
<protein>
    <recommendedName>
        <fullName evidence="4 5">Pyrroline-5-carboxylate reductase</fullName>
        <shortName evidence="4">P5C reductase</shortName>
        <shortName evidence="4">P5CR</shortName>
        <ecNumber evidence="4 5">1.5.1.2</ecNumber>
    </recommendedName>
    <alternativeName>
        <fullName evidence="4">PCA reductase</fullName>
    </alternativeName>
</protein>
<dbReference type="eggNOG" id="COG0345">
    <property type="taxonomic scope" value="Bacteria"/>
</dbReference>
<dbReference type="FunFam" id="1.10.3730.10:FF:000001">
    <property type="entry name" value="Pyrroline-5-carboxylate reductase"/>
    <property type="match status" value="1"/>
</dbReference>